<reference evidence="3 4" key="1">
    <citation type="submission" date="2018-07" db="EMBL/GenBank/DDBJ databases">
        <authorList>
            <person name="Quirk P.G."/>
            <person name="Krulwich T.A."/>
        </authorList>
    </citation>
    <scope>NUCLEOTIDE SEQUENCE [LARGE SCALE GENOMIC DNA]</scope>
    <source>
        <strain evidence="3 4">CC-BB4</strain>
    </source>
</reference>
<feature type="transmembrane region" description="Helical" evidence="1">
    <location>
        <begin position="60"/>
        <end position="78"/>
    </location>
</feature>
<evidence type="ECO:0000313" key="4">
    <source>
        <dbReference type="Proteomes" id="UP000254889"/>
    </source>
</evidence>
<feature type="chain" id="PRO_5016732038" description="BA14K family protein" evidence="2">
    <location>
        <begin position="29"/>
        <end position="114"/>
    </location>
</feature>
<evidence type="ECO:0000313" key="3">
    <source>
        <dbReference type="EMBL" id="AXK81787.1"/>
    </source>
</evidence>
<dbReference type="RefSeq" id="WP_115692166.1">
    <property type="nucleotide sequence ID" value="NZ_CP031417.1"/>
</dbReference>
<dbReference type="AlphaFoldDB" id="A0A345ZXZ0"/>
<accession>A0A345ZXZ0</accession>
<evidence type="ECO:0000256" key="2">
    <source>
        <dbReference type="SAM" id="SignalP"/>
    </source>
</evidence>
<dbReference type="EMBL" id="CP031417">
    <property type="protein sequence ID" value="AXK81787.1"/>
    <property type="molecule type" value="Genomic_DNA"/>
</dbReference>
<evidence type="ECO:0008006" key="5">
    <source>
        <dbReference type="Google" id="ProtNLM"/>
    </source>
</evidence>
<dbReference type="KEGG" id="ptaw:DW352_15415"/>
<keyword evidence="1" id="KW-1133">Transmembrane helix</keyword>
<keyword evidence="1" id="KW-0472">Membrane</keyword>
<keyword evidence="1" id="KW-0812">Transmembrane</keyword>
<dbReference type="Proteomes" id="UP000254889">
    <property type="component" value="Chromosome"/>
</dbReference>
<proteinExistence type="predicted"/>
<evidence type="ECO:0000256" key="1">
    <source>
        <dbReference type="SAM" id="Phobius"/>
    </source>
</evidence>
<feature type="signal peptide" evidence="2">
    <location>
        <begin position="1"/>
        <end position="28"/>
    </location>
</feature>
<keyword evidence="4" id="KW-1185">Reference proteome</keyword>
<protein>
    <recommendedName>
        <fullName evidence="5">BA14K family protein</fullName>
    </recommendedName>
</protein>
<organism evidence="3 4">
    <name type="scientific">Pseudolabrys taiwanensis</name>
    <dbReference type="NCBI Taxonomy" id="331696"/>
    <lineage>
        <taxon>Bacteria</taxon>
        <taxon>Pseudomonadati</taxon>
        <taxon>Pseudomonadota</taxon>
        <taxon>Alphaproteobacteria</taxon>
        <taxon>Hyphomicrobiales</taxon>
        <taxon>Xanthobacteraceae</taxon>
        <taxon>Pseudolabrys</taxon>
    </lineage>
</organism>
<sequence>MKILRSSIAFAVAGAIALTAINIAPAQAASAKQPQAKPAATFDLSARKRHYHRHYRNDRAALQMFGMVAGTIAGIAAAEESRRYYRRGYGYYGDYGYPPRPPRYYGGYGPYYRY</sequence>
<keyword evidence="2" id="KW-0732">Signal</keyword>
<name>A0A345ZXZ0_9HYPH</name>
<gene>
    <name evidence="3" type="ORF">DW352_15415</name>
</gene>